<keyword evidence="5" id="KW-0408">Iron</keyword>
<keyword evidence="3" id="KW-0479">Metal-binding</keyword>
<dbReference type="InterPro" id="IPR036922">
    <property type="entry name" value="Rieske_2Fe-2S_sf"/>
</dbReference>
<keyword evidence="9" id="KW-1185">Reference proteome</keyword>
<evidence type="ECO:0000256" key="6">
    <source>
        <dbReference type="ARBA" id="ARBA00023014"/>
    </source>
</evidence>
<evidence type="ECO:0000256" key="4">
    <source>
        <dbReference type="ARBA" id="ARBA00023002"/>
    </source>
</evidence>
<sequence length="472" mass="54546">MSRFTGRMGQAGVMPIDPWTPNYEQAPGVAGGQEKQPYIDFGTDRLSDNEKYYSSDVLAKEWDKLLSKAWIVCGHINDIPEEHCYMKVDYGRESILIIRGEGDDIRAFYNVCQHRGTRIVKDDFGKARSFTCPYHAWSFTNDGKLAHLPGRETFREEVLCRNLDLEPVRVDQWKGWIFFSLDPNVGPLDDYLGERFRASVGAYDFRNFVRVYDVRQTWTTNWKASIEAFIEGYHVSSVHSATLTPVMDDYYTQHDMYENGHGRTIFPFMEPAQSYLRSVDGKVEGINEEMKLFLKAAGVPEDDYPTKWQDVKAAVIKGKRENQAKLGFDFSGFSDDQLVDDWNMSMFPLATFNAHPEGVLFQRWWPDEEDPRKTHYSLQIYAMRGECVIPSYMPIHPDADREGKKVLQPMYLEGMGSEALGPVVMEDVAFVPQFQKGIESRGFRGANYGEQEVRNRQFYHEYYRYMNGARNA</sequence>
<dbReference type="PANTHER" id="PTHR43756:SF5">
    <property type="entry name" value="CHOLINE MONOOXYGENASE, CHLOROPLASTIC"/>
    <property type="match status" value="1"/>
</dbReference>
<dbReference type="GO" id="GO:0051537">
    <property type="term" value="F:2 iron, 2 sulfur cluster binding"/>
    <property type="evidence" value="ECO:0007669"/>
    <property type="project" value="UniProtKB-KW"/>
</dbReference>
<dbReference type="PANTHER" id="PTHR43756">
    <property type="entry name" value="CHOLINE MONOOXYGENASE, CHLOROPLASTIC"/>
    <property type="match status" value="1"/>
</dbReference>
<evidence type="ECO:0000256" key="3">
    <source>
        <dbReference type="ARBA" id="ARBA00022723"/>
    </source>
</evidence>
<organism evidence="8 9">
    <name type="scientific">Sphingobium herbicidovorans (strain ATCC 700291 / DSM 11019 / CCUG 56400 / KCTC 2939 / LMG 18315 / NBRC 16415 / MH)</name>
    <name type="common">Sphingomonas herbicidovorans</name>
    <dbReference type="NCBI Taxonomy" id="1219045"/>
    <lineage>
        <taxon>Bacteria</taxon>
        <taxon>Pseudomonadati</taxon>
        <taxon>Pseudomonadota</taxon>
        <taxon>Alphaproteobacteria</taxon>
        <taxon>Sphingomonadales</taxon>
        <taxon>Sphingomonadaceae</taxon>
        <taxon>Sphingobium</taxon>
    </lineage>
</organism>
<proteinExistence type="predicted"/>
<name>A0A086PBZ8_SPHHM</name>
<dbReference type="OrthoDB" id="7458380at2"/>
<dbReference type="PRINTS" id="PR00090">
    <property type="entry name" value="RNGDIOXGNASE"/>
</dbReference>
<evidence type="ECO:0000313" key="8">
    <source>
        <dbReference type="EMBL" id="KFG90916.1"/>
    </source>
</evidence>
<dbReference type="Proteomes" id="UP000024284">
    <property type="component" value="Unassembled WGS sequence"/>
</dbReference>
<dbReference type="GO" id="GO:0016491">
    <property type="term" value="F:oxidoreductase activity"/>
    <property type="evidence" value="ECO:0007669"/>
    <property type="project" value="UniProtKB-KW"/>
</dbReference>
<dbReference type="InterPro" id="IPR015879">
    <property type="entry name" value="Ring_hydroxy_dOase_asu_C_dom"/>
</dbReference>
<feature type="domain" description="Rieske" evidence="7">
    <location>
        <begin position="70"/>
        <end position="179"/>
    </location>
</feature>
<dbReference type="AlphaFoldDB" id="A0A086PBZ8"/>
<reference evidence="8" key="1">
    <citation type="submission" date="2014-08" db="EMBL/GenBank/DDBJ databases">
        <title>Draft genome sequences of Sphingobium herbicidovorans.</title>
        <authorList>
            <person name="Gan H.M."/>
            <person name="Gan H.Y."/>
            <person name="Savka M.A."/>
        </authorList>
    </citation>
    <scope>NUCLEOTIDE SEQUENCE [LARGE SCALE GENOMIC DNA]</scope>
    <source>
        <strain evidence="8">NBRC 16415</strain>
    </source>
</reference>
<dbReference type="Pfam" id="PF00848">
    <property type="entry name" value="Ring_hydroxyl_A"/>
    <property type="match status" value="1"/>
</dbReference>
<dbReference type="Gene3D" id="2.102.10.10">
    <property type="entry name" value="Rieske [2Fe-2S] iron-sulphur domain"/>
    <property type="match status" value="1"/>
</dbReference>
<evidence type="ECO:0000313" key="9">
    <source>
        <dbReference type="Proteomes" id="UP000024284"/>
    </source>
</evidence>
<dbReference type="SUPFAM" id="SSF55961">
    <property type="entry name" value="Bet v1-like"/>
    <property type="match status" value="1"/>
</dbReference>
<evidence type="ECO:0000256" key="2">
    <source>
        <dbReference type="ARBA" id="ARBA00022714"/>
    </source>
</evidence>
<dbReference type="SUPFAM" id="SSF50022">
    <property type="entry name" value="ISP domain"/>
    <property type="match status" value="1"/>
</dbReference>
<gene>
    <name evidence="8" type="ORF">BV98_001283</name>
</gene>
<dbReference type="Pfam" id="PF00355">
    <property type="entry name" value="Rieske"/>
    <property type="match status" value="1"/>
</dbReference>
<dbReference type="RefSeq" id="WP_081570604.1">
    <property type="nucleotide sequence ID" value="NZ_BCZD01000023.1"/>
</dbReference>
<dbReference type="PATRIC" id="fig|1219045.3.peg.1313"/>
<comment type="cofactor">
    <cofactor evidence="1">
        <name>Fe cation</name>
        <dbReference type="ChEBI" id="CHEBI:24875"/>
    </cofactor>
</comment>
<dbReference type="PROSITE" id="PS51296">
    <property type="entry name" value="RIESKE"/>
    <property type="match status" value="1"/>
</dbReference>
<dbReference type="EMBL" id="JFZA02000008">
    <property type="protein sequence ID" value="KFG90916.1"/>
    <property type="molecule type" value="Genomic_DNA"/>
</dbReference>
<evidence type="ECO:0000256" key="1">
    <source>
        <dbReference type="ARBA" id="ARBA00001962"/>
    </source>
</evidence>
<dbReference type="Gene3D" id="3.90.380.10">
    <property type="entry name" value="Naphthalene 1,2-dioxygenase Alpha Subunit, Chain A, domain 1"/>
    <property type="match status" value="1"/>
</dbReference>
<dbReference type="InterPro" id="IPR001663">
    <property type="entry name" value="Rng_hydr_dOase-A"/>
</dbReference>
<accession>A0A086PBZ8</accession>
<dbReference type="STRING" id="76947.GCA_002080435_04065"/>
<evidence type="ECO:0000259" key="7">
    <source>
        <dbReference type="PROSITE" id="PS51296"/>
    </source>
</evidence>
<dbReference type="eggNOG" id="COG4638">
    <property type="taxonomic scope" value="Bacteria"/>
</dbReference>
<evidence type="ECO:0000256" key="5">
    <source>
        <dbReference type="ARBA" id="ARBA00023004"/>
    </source>
</evidence>
<dbReference type="GO" id="GO:0005506">
    <property type="term" value="F:iron ion binding"/>
    <property type="evidence" value="ECO:0007669"/>
    <property type="project" value="InterPro"/>
</dbReference>
<keyword evidence="2" id="KW-0001">2Fe-2S</keyword>
<protein>
    <submittedName>
        <fullName evidence="8">Rieske (2Fe-2S) domain-containing protein</fullName>
    </submittedName>
</protein>
<dbReference type="CDD" id="cd03469">
    <property type="entry name" value="Rieske_RO_Alpha_N"/>
    <property type="match status" value="1"/>
</dbReference>
<comment type="caution">
    <text evidence="8">The sequence shown here is derived from an EMBL/GenBank/DDBJ whole genome shotgun (WGS) entry which is preliminary data.</text>
</comment>
<dbReference type="InterPro" id="IPR017941">
    <property type="entry name" value="Rieske_2Fe-2S"/>
</dbReference>
<keyword evidence="6" id="KW-0411">Iron-sulfur</keyword>
<keyword evidence="4" id="KW-0560">Oxidoreductase</keyword>